<protein>
    <recommendedName>
        <fullName evidence="14">FAD-binding FR-type domain-containing protein</fullName>
    </recommendedName>
</protein>
<keyword evidence="13" id="KW-1185">Reference proteome</keyword>
<feature type="transmembrane region" description="Helical" evidence="9">
    <location>
        <begin position="296"/>
        <end position="313"/>
    </location>
</feature>
<evidence type="ECO:0000256" key="9">
    <source>
        <dbReference type="SAM" id="Phobius"/>
    </source>
</evidence>
<dbReference type="GO" id="GO:0042554">
    <property type="term" value="P:superoxide anion generation"/>
    <property type="evidence" value="ECO:0007669"/>
    <property type="project" value="TreeGrafter"/>
</dbReference>
<organism evidence="12 13">
    <name type="scientific">Decorospora gaudefroyi</name>
    <dbReference type="NCBI Taxonomy" id="184978"/>
    <lineage>
        <taxon>Eukaryota</taxon>
        <taxon>Fungi</taxon>
        <taxon>Dikarya</taxon>
        <taxon>Ascomycota</taxon>
        <taxon>Pezizomycotina</taxon>
        <taxon>Dothideomycetes</taxon>
        <taxon>Pleosporomycetidae</taxon>
        <taxon>Pleosporales</taxon>
        <taxon>Pleosporineae</taxon>
        <taxon>Pleosporaceae</taxon>
        <taxon>Decorospora</taxon>
    </lineage>
</organism>
<dbReference type="PROSITE" id="PS50222">
    <property type="entry name" value="EF_HAND_2"/>
    <property type="match status" value="1"/>
</dbReference>
<evidence type="ECO:0000313" key="13">
    <source>
        <dbReference type="Proteomes" id="UP000800040"/>
    </source>
</evidence>
<dbReference type="OrthoDB" id="167398at2759"/>
<dbReference type="SUPFAM" id="SSF63380">
    <property type="entry name" value="Riboflavin synthase domain-like"/>
    <property type="match status" value="1"/>
</dbReference>
<evidence type="ECO:0000313" key="12">
    <source>
        <dbReference type="EMBL" id="KAF1830799.1"/>
    </source>
</evidence>
<dbReference type="CDD" id="cd06186">
    <property type="entry name" value="NOX_Duox_like_FAD_NADP"/>
    <property type="match status" value="1"/>
</dbReference>
<dbReference type="GO" id="GO:0016175">
    <property type="term" value="F:superoxide-generating NAD(P)H oxidase activity"/>
    <property type="evidence" value="ECO:0007669"/>
    <property type="project" value="TreeGrafter"/>
</dbReference>
<dbReference type="InterPro" id="IPR050369">
    <property type="entry name" value="RBOH/FRE"/>
</dbReference>
<feature type="transmembrane region" description="Helical" evidence="9">
    <location>
        <begin position="159"/>
        <end position="184"/>
    </location>
</feature>
<keyword evidence="6" id="KW-0406">Ion transport</keyword>
<sequence>MAPQQNLTDAEIERFIDDLDLDNDGNVDYWELERKLDEVHEQIAPKAQPHNLHHASRGNEARHEFLRSVIGTREDKIKRDDFAKCVKTWEIPSLEQDQKEAQEEDDYLKHVSVYRRARAYWAVKGPEIVFMALVVILMIGFGTWQFVKYLTFDQYTPSFGWGAVLAKTCAGVLYPTFFFLILSMSRWLSTFLRRFYFISRFINWDLSQSFHIKMSIIALVFATLHAIGHLSGSFVFGSMAHRQDAVANVIGQDAVPRSYTDYLRSLPGVTGLTTLCLFYLLALMSMPQVRKWSYEVFQLGHLLMFPIIGLLMAHGTAHLLQWPMFGYWVAFPTLMVLFERIWRLILSFRPIVADLELLDDDTVAVTAQVPKTRPWDYKAGQYVFVQVPQLSRFQWHPFTVSTCIDNTMQVHIKADGDWTNALRDLAQSGQRTTIKIGLDGPFGAPAQRFYDFDYTMVFGAGIGVTPFSGVLTDLQKHEFKRVNSANTSPETPQEGPAQPSPYSNHRRVDFYWMVRDKNNLLWFSDLLNQVTRQNPNYPALDIRINTYVTQKRKQISQHVFRWLLEKHRTHEHSQSPITGLLNPTHFGRPDIKAIMEQHYEDMCKVVAERLTEKDDKKDAEVKVGVFFCGPPVIGQMIADQCSILSARARNEDRELEYRFMIEVFG</sequence>
<dbReference type="InterPro" id="IPR013130">
    <property type="entry name" value="Fe3_Rdtase_TM_dom"/>
</dbReference>
<dbReference type="AlphaFoldDB" id="A0A6A5K1D4"/>
<dbReference type="Proteomes" id="UP000800040">
    <property type="component" value="Unassembled WGS sequence"/>
</dbReference>
<dbReference type="InterPro" id="IPR002048">
    <property type="entry name" value="EF_hand_dom"/>
</dbReference>
<dbReference type="InterPro" id="IPR013112">
    <property type="entry name" value="FAD-bd_8"/>
</dbReference>
<evidence type="ECO:0000256" key="2">
    <source>
        <dbReference type="ARBA" id="ARBA00022692"/>
    </source>
</evidence>
<evidence type="ECO:0000259" key="10">
    <source>
        <dbReference type="PROSITE" id="PS50222"/>
    </source>
</evidence>
<keyword evidence="6" id="KW-0813">Transport</keyword>
<feature type="transmembrane region" description="Helical" evidence="9">
    <location>
        <begin position="265"/>
        <end position="284"/>
    </location>
</feature>
<dbReference type="Pfam" id="PF01794">
    <property type="entry name" value="Ferric_reduct"/>
    <property type="match status" value="1"/>
</dbReference>
<evidence type="ECO:0000256" key="6">
    <source>
        <dbReference type="ARBA" id="ARBA00023065"/>
    </source>
</evidence>
<dbReference type="PROSITE" id="PS00018">
    <property type="entry name" value="EF_HAND_1"/>
    <property type="match status" value="1"/>
</dbReference>
<evidence type="ECO:0000259" key="11">
    <source>
        <dbReference type="PROSITE" id="PS51384"/>
    </source>
</evidence>
<evidence type="ECO:0000256" key="4">
    <source>
        <dbReference type="ARBA" id="ARBA00022989"/>
    </source>
</evidence>
<feature type="domain" description="FAD-binding FR-type" evidence="11">
    <location>
        <begin position="345"/>
        <end position="448"/>
    </location>
</feature>
<dbReference type="Gene3D" id="3.40.50.80">
    <property type="entry name" value="Nucleotide-binding domain of ferredoxin-NADP reductase (FNR) module"/>
    <property type="match status" value="1"/>
</dbReference>
<keyword evidence="3" id="KW-0249">Electron transport</keyword>
<dbReference type="EMBL" id="ML975383">
    <property type="protein sequence ID" value="KAF1830799.1"/>
    <property type="molecule type" value="Genomic_DNA"/>
</dbReference>
<gene>
    <name evidence="12" type="ORF">BDW02DRAFT_84676</name>
</gene>
<dbReference type="GO" id="GO:0006952">
    <property type="term" value="P:defense response"/>
    <property type="evidence" value="ECO:0007669"/>
    <property type="project" value="TreeGrafter"/>
</dbReference>
<dbReference type="PANTHER" id="PTHR11972">
    <property type="entry name" value="NADPH OXIDASE"/>
    <property type="match status" value="1"/>
</dbReference>
<accession>A0A6A5K1D4</accession>
<reference evidence="12" key="1">
    <citation type="submission" date="2020-01" db="EMBL/GenBank/DDBJ databases">
        <authorList>
            <consortium name="DOE Joint Genome Institute"/>
            <person name="Haridas S."/>
            <person name="Albert R."/>
            <person name="Binder M."/>
            <person name="Bloem J."/>
            <person name="Labutti K."/>
            <person name="Salamov A."/>
            <person name="Andreopoulos B."/>
            <person name="Baker S.E."/>
            <person name="Barry K."/>
            <person name="Bills G."/>
            <person name="Bluhm B.H."/>
            <person name="Cannon C."/>
            <person name="Castanera R."/>
            <person name="Culley D.E."/>
            <person name="Daum C."/>
            <person name="Ezra D."/>
            <person name="Gonzalez J.B."/>
            <person name="Henrissat B."/>
            <person name="Kuo A."/>
            <person name="Liang C."/>
            <person name="Lipzen A."/>
            <person name="Lutzoni F."/>
            <person name="Magnuson J."/>
            <person name="Mondo S."/>
            <person name="Nolan M."/>
            <person name="Ohm R."/>
            <person name="Pangilinan J."/>
            <person name="Park H.-J."/>
            <person name="Ramirez L."/>
            <person name="Alfaro M."/>
            <person name="Sun H."/>
            <person name="Tritt A."/>
            <person name="Yoshinaga Y."/>
            <person name="Zwiers L.-H."/>
            <person name="Turgeon B.G."/>
            <person name="Goodwin S.B."/>
            <person name="Spatafora J.W."/>
            <person name="Crous P.W."/>
            <person name="Grigoriev I.V."/>
        </authorList>
    </citation>
    <scope>NUCLEOTIDE SEQUENCE</scope>
    <source>
        <strain evidence="12">P77</strain>
    </source>
</reference>
<keyword evidence="2 9" id="KW-0812">Transmembrane</keyword>
<dbReference type="InterPro" id="IPR018247">
    <property type="entry name" value="EF_Hand_1_Ca_BS"/>
</dbReference>
<keyword evidence="5" id="KW-0560">Oxidoreductase</keyword>
<evidence type="ECO:0000256" key="3">
    <source>
        <dbReference type="ARBA" id="ARBA00022982"/>
    </source>
</evidence>
<dbReference type="SFLD" id="SFLDG01168">
    <property type="entry name" value="Ferric_reductase_subgroup_(FRE"/>
    <property type="match status" value="1"/>
</dbReference>
<feature type="domain" description="EF-hand" evidence="10">
    <location>
        <begin position="7"/>
        <end position="42"/>
    </location>
</feature>
<evidence type="ECO:0000256" key="8">
    <source>
        <dbReference type="SAM" id="MobiDB-lite"/>
    </source>
</evidence>
<dbReference type="InterPro" id="IPR017938">
    <property type="entry name" value="Riboflavin_synthase-like_b-brl"/>
</dbReference>
<proteinExistence type="predicted"/>
<dbReference type="SUPFAM" id="SSF52343">
    <property type="entry name" value="Ferredoxin reductase-like, C-terminal NADP-linked domain"/>
    <property type="match status" value="1"/>
</dbReference>
<comment type="subcellular location">
    <subcellularLocation>
        <location evidence="1">Membrane</location>
        <topology evidence="1">Multi-pass membrane protein</topology>
    </subcellularLocation>
</comment>
<dbReference type="InterPro" id="IPR039261">
    <property type="entry name" value="FNR_nucleotide-bd"/>
</dbReference>
<feature type="region of interest" description="Disordered" evidence="8">
    <location>
        <begin position="482"/>
        <end position="502"/>
    </location>
</feature>
<evidence type="ECO:0008006" key="14">
    <source>
        <dbReference type="Google" id="ProtNLM"/>
    </source>
</evidence>
<dbReference type="SFLD" id="SFLDG01169">
    <property type="entry name" value="NADPH_oxidase_subgroup_(NOX)"/>
    <property type="match status" value="1"/>
</dbReference>
<feature type="transmembrane region" description="Helical" evidence="9">
    <location>
        <begin position="128"/>
        <end position="147"/>
    </location>
</feature>
<dbReference type="PROSITE" id="PS51384">
    <property type="entry name" value="FAD_FR"/>
    <property type="match status" value="1"/>
</dbReference>
<keyword evidence="4 9" id="KW-1133">Transmembrane helix</keyword>
<evidence type="ECO:0000256" key="1">
    <source>
        <dbReference type="ARBA" id="ARBA00004141"/>
    </source>
</evidence>
<feature type="transmembrane region" description="Helical" evidence="9">
    <location>
        <begin position="216"/>
        <end position="236"/>
    </location>
</feature>
<name>A0A6A5K1D4_9PLEO</name>
<dbReference type="Pfam" id="PF08030">
    <property type="entry name" value="NAD_binding_6"/>
    <property type="match status" value="1"/>
</dbReference>
<dbReference type="GO" id="GO:0005509">
    <property type="term" value="F:calcium ion binding"/>
    <property type="evidence" value="ECO:0007669"/>
    <property type="project" value="InterPro"/>
</dbReference>
<evidence type="ECO:0000256" key="7">
    <source>
        <dbReference type="ARBA" id="ARBA00023136"/>
    </source>
</evidence>
<dbReference type="GO" id="GO:0006811">
    <property type="term" value="P:monoatomic ion transport"/>
    <property type="evidence" value="ECO:0007669"/>
    <property type="project" value="UniProtKB-KW"/>
</dbReference>
<dbReference type="Gene3D" id="2.40.30.10">
    <property type="entry name" value="Translation factors"/>
    <property type="match status" value="1"/>
</dbReference>
<dbReference type="InterPro" id="IPR013121">
    <property type="entry name" value="Fe_red_NAD-bd_6"/>
</dbReference>
<dbReference type="GO" id="GO:0043020">
    <property type="term" value="C:NADPH oxidase complex"/>
    <property type="evidence" value="ECO:0007669"/>
    <property type="project" value="TreeGrafter"/>
</dbReference>
<dbReference type="Pfam" id="PF08022">
    <property type="entry name" value="FAD_binding_8"/>
    <property type="match status" value="1"/>
</dbReference>
<dbReference type="InterPro" id="IPR017927">
    <property type="entry name" value="FAD-bd_FR_type"/>
</dbReference>
<evidence type="ECO:0000256" key="5">
    <source>
        <dbReference type="ARBA" id="ARBA00023002"/>
    </source>
</evidence>
<keyword evidence="7 9" id="KW-0472">Membrane</keyword>
<dbReference type="PANTHER" id="PTHR11972:SF153">
    <property type="entry name" value="SUPEROXIDE-GENERATING NADPH OXIDASE HEAVY CHAIN SUBUNIT A"/>
    <property type="match status" value="1"/>
</dbReference>